<organism evidence="1 2">
    <name type="scientific">Caenorhabditis japonica</name>
    <dbReference type="NCBI Taxonomy" id="281687"/>
    <lineage>
        <taxon>Eukaryota</taxon>
        <taxon>Metazoa</taxon>
        <taxon>Ecdysozoa</taxon>
        <taxon>Nematoda</taxon>
        <taxon>Chromadorea</taxon>
        <taxon>Rhabditida</taxon>
        <taxon>Rhabditina</taxon>
        <taxon>Rhabditomorpha</taxon>
        <taxon>Rhabditoidea</taxon>
        <taxon>Rhabditidae</taxon>
        <taxon>Peloderinae</taxon>
        <taxon>Caenorhabditis</taxon>
    </lineage>
</organism>
<evidence type="ECO:0000313" key="2">
    <source>
        <dbReference type="Proteomes" id="UP000005237"/>
    </source>
</evidence>
<reference evidence="2" key="1">
    <citation type="submission" date="2010-08" db="EMBL/GenBank/DDBJ databases">
        <authorList>
            <consortium name="Caenorhabditis japonica Sequencing Consortium"/>
            <person name="Wilson R.K."/>
        </authorList>
    </citation>
    <scope>NUCLEOTIDE SEQUENCE [LARGE SCALE GENOMIC DNA]</scope>
    <source>
        <strain evidence="2">DF5081</strain>
    </source>
</reference>
<dbReference type="EnsemblMetazoa" id="CJA37317.1">
    <property type="protein sequence ID" value="CJA37317.1"/>
    <property type="gene ID" value="WBGene00213164"/>
</dbReference>
<dbReference type="Proteomes" id="UP000005237">
    <property type="component" value="Unassembled WGS sequence"/>
</dbReference>
<evidence type="ECO:0000313" key="1">
    <source>
        <dbReference type="EnsemblMetazoa" id="CJA37317.1"/>
    </source>
</evidence>
<keyword evidence="2" id="KW-1185">Reference proteome</keyword>
<reference evidence="1" key="2">
    <citation type="submission" date="2022-06" db="UniProtKB">
        <authorList>
            <consortium name="EnsemblMetazoa"/>
        </authorList>
    </citation>
    <scope>IDENTIFICATION</scope>
    <source>
        <strain evidence="1">DF5081</strain>
    </source>
</reference>
<accession>A0A8R1ILF7</accession>
<protein>
    <submittedName>
        <fullName evidence="1">Uncharacterized protein</fullName>
    </submittedName>
</protein>
<proteinExistence type="predicted"/>
<name>A0A8R1ILF7_CAEJA</name>
<dbReference type="AlphaFoldDB" id="A0A8R1ILF7"/>
<sequence>MNSAETQDYVEEYDMIDIGSEAPEIVRNVMHKEMNGGETRWGAEKRECDRPNQHDTATNSRWCWCWWFPRRESEKERD</sequence>